<proteinExistence type="predicted"/>
<protein>
    <submittedName>
        <fullName evidence="3">Long-chain fatty acid--CoA ligase</fullName>
    </submittedName>
</protein>
<accession>A0A3M2L3G4</accession>
<feature type="domain" description="AMP-binding enzyme C-terminal" evidence="2">
    <location>
        <begin position="411"/>
        <end position="484"/>
    </location>
</feature>
<dbReference type="Pfam" id="PF13193">
    <property type="entry name" value="AMP-binding_C"/>
    <property type="match status" value="1"/>
</dbReference>
<dbReference type="PROSITE" id="PS00455">
    <property type="entry name" value="AMP_BINDING"/>
    <property type="match status" value="1"/>
</dbReference>
<comment type="caution">
    <text evidence="3">The sequence shown here is derived from an EMBL/GenBank/DDBJ whole genome shotgun (WGS) entry which is preliminary data.</text>
</comment>
<name>A0A3M2L3G4_9NOCA</name>
<dbReference type="InterPro" id="IPR020845">
    <property type="entry name" value="AMP-binding_CS"/>
</dbReference>
<dbReference type="EMBL" id="RFFH01000007">
    <property type="protein sequence ID" value="RMI31240.1"/>
    <property type="molecule type" value="Genomic_DNA"/>
</dbReference>
<organism evidence="3 4">
    <name type="scientific">Nocardia stercoris</name>
    <dbReference type="NCBI Taxonomy" id="2483361"/>
    <lineage>
        <taxon>Bacteria</taxon>
        <taxon>Bacillati</taxon>
        <taxon>Actinomycetota</taxon>
        <taxon>Actinomycetes</taxon>
        <taxon>Mycobacteriales</taxon>
        <taxon>Nocardiaceae</taxon>
        <taxon>Nocardia</taxon>
    </lineage>
</organism>
<dbReference type="PANTHER" id="PTHR43767">
    <property type="entry name" value="LONG-CHAIN-FATTY-ACID--COA LIGASE"/>
    <property type="match status" value="1"/>
</dbReference>
<evidence type="ECO:0000259" key="1">
    <source>
        <dbReference type="Pfam" id="PF00501"/>
    </source>
</evidence>
<dbReference type="PANTHER" id="PTHR43767:SF12">
    <property type="entry name" value="AMP-DEPENDENT SYNTHETASE AND LIGASE"/>
    <property type="match status" value="1"/>
</dbReference>
<keyword evidence="3" id="KW-0436">Ligase</keyword>
<dbReference type="InterPro" id="IPR000873">
    <property type="entry name" value="AMP-dep_synth/lig_dom"/>
</dbReference>
<dbReference type="Gene3D" id="3.30.300.30">
    <property type="match status" value="1"/>
</dbReference>
<reference evidence="3 4" key="1">
    <citation type="submission" date="2018-10" db="EMBL/GenBank/DDBJ databases">
        <title>Isolation from cow dung.</title>
        <authorList>
            <person name="Ling L."/>
        </authorList>
    </citation>
    <scope>NUCLEOTIDE SEQUENCE [LARGE SCALE GENOMIC DNA]</scope>
    <source>
        <strain evidence="3 4">NEAU-LL90</strain>
    </source>
</reference>
<feature type="domain" description="AMP-dependent synthetase/ligase" evidence="1">
    <location>
        <begin position="13"/>
        <end position="360"/>
    </location>
</feature>
<dbReference type="Gene3D" id="3.40.50.12780">
    <property type="entry name" value="N-terminal domain of ligase-like"/>
    <property type="match status" value="1"/>
</dbReference>
<dbReference type="RefSeq" id="WP_122189191.1">
    <property type="nucleotide sequence ID" value="NZ_RFFH01000007.1"/>
</dbReference>
<gene>
    <name evidence="3" type="ORF">EBN03_17860</name>
</gene>
<dbReference type="Proteomes" id="UP000279275">
    <property type="component" value="Unassembled WGS sequence"/>
</dbReference>
<dbReference type="GO" id="GO:0016877">
    <property type="term" value="F:ligase activity, forming carbon-sulfur bonds"/>
    <property type="evidence" value="ECO:0007669"/>
    <property type="project" value="UniProtKB-ARBA"/>
</dbReference>
<dbReference type="SUPFAM" id="SSF56801">
    <property type="entry name" value="Acetyl-CoA synthetase-like"/>
    <property type="match status" value="1"/>
</dbReference>
<evidence type="ECO:0000259" key="2">
    <source>
        <dbReference type="Pfam" id="PF13193"/>
    </source>
</evidence>
<sequence length="495" mass="52640">MSNATLSLASVLAEQARRRPDKVGLVQGERRLTFGQLWDTAREQAGALIARGIGPGDRVALMCPNTAEFPLAYYAILAAGATVVPVHLLLTAPEVEYVLRDSDVRLLICHELFAATGSAAAAAAGVPTVAPDALTGEPITHFTSRRPDDVAVVFYTSGTTGKPKGAELSHLNLVLSATVNAFDANEIRPDGVLLAALPLFHIFGQTVSLNSSWRVGATVVLQPRFDAAAAIDLMVEHGVDAFHGVPTMYIGLLSAAAEAKALPALHHCISGGAALPVAVLEEFERVFATTILEGYGLSETSPTAAVNQPHFGARAGTVGHPIWGVDVEIADPEAQQEISLLPTGAVGEIVVRGHNVFNGYTGNPEATAAAVVDGWFRTGDLGTKDARGYVTIVDRTKDLILRGGFNVYPTEVEAALQRHPRIAQVAVIGVPHETHGEEVCAVVIPAGELTAAEVIEFGREHLAKHKYPRRVEFVTELPLGPSFKVLKRELRQRFT</sequence>
<evidence type="ECO:0000313" key="4">
    <source>
        <dbReference type="Proteomes" id="UP000279275"/>
    </source>
</evidence>
<dbReference type="InterPro" id="IPR042099">
    <property type="entry name" value="ANL_N_sf"/>
</dbReference>
<dbReference type="InterPro" id="IPR045851">
    <property type="entry name" value="AMP-bd_C_sf"/>
</dbReference>
<keyword evidence="4" id="KW-1185">Reference proteome</keyword>
<dbReference type="CDD" id="cd05936">
    <property type="entry name" value="FC-FACS_FadD_like"/>
    <property type="match status" value="1"/>
</dbReference>
<dbReference type="AlphaFoldDB" id="A0A3M2L3G4"/>
<evidence type="ECO:0000313" key="3">
    <source>
        <dbReference type="EMBL" id="RMI31240.1"/>
    </source>
</evidence>
<dbReference type="OrthoDB" id="9803968at2"/>
<dbReference type="Pfam" id="PF00501">
    <property type="entry name" value="AMP-binding"/>
    <property type="match status" value="1"/>
</dbReference>
<dbReference type="InterPro" id="IPR050237">
    <property type="entry name" value="ATP-dep_AMP-bd_enzyme"/>
</dbReference>
<dbReference type="InterPro" id="IPR025110">
    <property type="entry name" value="AMP-bd_C"/>
</dbReference>